<dbReference type="PROSITE" id="PS50013">
    <property type="entry name" value="CHROMO_2"/>
    <property type="match status" value="1"/>
</dbReference>
<dbReference type="AlphaFoldDB" id="A0A6D2JM32"/>
<evidence type="ECO:0000259" key="1">
    <source>
        <dbReference type="PROSITE" id="PS50013"/>
    </source>
</evidence>
<accession>A0A6D2JM32</accession>
<dbReference type="InterPro" id="IPR016197">
    <property type="entry name" value="Chromo-like_dom_sf"/>
</dbReference>
<dbReference type="SUPFAM" id="SSF54160">
    <property type="entry name" value="Chromo domain-like"/>
    <property type="match status" value="1"/>
</dbReference>
<protein>
    <recommendedName>
        <fullName evidence="1">Chromo domain-containing protein</fullName>
    </recommendedName>
</protein>
<dbReference type="InterPro" id="IPR000953">
    <property type="entry name" value="Chromo/chromo_shadow_dom"/>
</dbReference>
<comment type="caution">
    <text evidence="2">The sequence shown here is derived from an EMBL/GenBank/DDBJ whole genome shotgun (WGS) entry which is preliminary data.</text>
</comment>
<reference evidence="2" key="1">
    <citation type="submission" date="2020-01" db="EMBL/GenBank/DDBJ databases">
        <authorList>
            <person name="Mishra B."/>
        </authorList>
    </citation>
    <scope>NUCLEOTIDE SEQUENCE [LARGE SCALE GENOMIC DNA]</scope>
</reference>
<keyword evidence="3" id="KW-1185">Reference proteome</keyword>
<sequence>MLDTGTNEQMLDTVVYGRDPPPLAGYELSTTPIQELDEHLATRDELMQELITHLHIAANPMKQEANGKHRDITFQVADWVFHQLQPYVFDVSLLKQRLGSETPTSGTLPLMRKNGRLHLILDKILDVREVHTNGSLKKEALVLWRGLSDANTTWEDVTQLSFNKAFFTWSLRTSFFSTTGE</sequence>
<organism evidence="2 3">
    <name type="scientific">Microthlaspi erraticum</name>
    <dbReference type="NCBI Taxonomy" id="1685480"/>
    <lineage>
        <taxon>Eukaryota</taxon>
        <taxon>Viridiplantae</taxon>
        <taxon>Streptophyta</taxon>
        <taxon>Embryophyta</taxon>
        <taxon>Tracheophyta</taxon>
        <taxon>Spermatophyta</taxon>
        <taxon>Magnoliopsida</taxon>
        <taxon>eudicotyledons</taxon>
        <taxon>Gunneridae</taxon>
        <taxon>Pentapetalae</taxon>
        <taxon>rosids</taxon>
        <taxon>malvids</taxon>
        <taxon>Brassicales</taxon>
        <taxon>Brassicaceae</taxon>
        <taxon>Coluteocarpeae</taxon>
        <taxon>Microthlaspi</taxon>
    </lineage>
</organism>
<dbReference type="Gene3D" id="2.40.50.40">
    <property type="match status" value="1"/>
</dbReference>
<gene>
    <name evidence="2" type="ORF">MERR_LOCUS24944</name>
</gene>
<dbReference type="Proteomes" id="UP000467841">
    <property type="component" value="Unassembled WGS sequence"/>
</dbReference>
<proteinExistence type="predicted"/>
<evidence type="ECO:0000313" key="2">
    <source>
        <dbReference type="EMBL" id="CAA7037709.1"/>
    </source>
</evidence>
<dbReference type="EMBL" id="CACVBM020001180">
    <property type="protein sequence ID" value="CAA7037709.1"/>
    <property type="molecule type" value="Genomic_DNA"/>
</dbReference>
<feature type="domain" description="Chromo" evidence="1">
    <location>
        <begin position="119"/>
        <end position="181"/>
    </location>
</feature>
<evidence type="ECO:0000313" key="3">
    <source>
        <dbReference type="Proteomes" id="UP000467841"/>
    </source>
</evidence>
<name>A0A6D2JM32_9BRAS</name>